<feature type="signal peptide" evidence="5">
    <location>
        <begin position="1"/>
        <end position="15"/>
    </location>
</feature>
<keyword evidence="4 5" id="KW-0732">Signal</keyword>
<feature type="chain" id="PRO_5043052762" evidence="5">
    <location>
        <begin position="16"/>
        <end position="177"/>
    </location>
</feature>
<evidence type="ECO:0000313" key="6">
    <source>
        <dbReference type="EMBL" id="GMR58528.1"/>
    </source>
</evidence>
<evidence type="ECO:0000256" key="3">
    <source>
        <dbReference type="ARBA" id="ARBA00022525"/>
    </source>
</evidence>
<name>A0AAN5IA98_9BILA</name>
<proteinExistence type="inferred from homology"/>
<evidence type="ECO:0000256" key="5">
    <source>
        <dbReference type="SAM" id="SignalP"/>
    </source>
</evidence>
<dbReference type="Proteomes" id="UP001328107">
    <property type="component" value="Unassembled WGS sequence"/>
</dbReference>
<comment type="caution">
    <text evidence="6">The sequence shown here is derived from an EMBL/GenBank/DDBJ whole genome shotgun (WGS) entry which is preliminary data.</text>
</comment>
<accession>A0AAN5IA98</accession>
<dbReference type="Gene3D" id="2.60.40.3330">
    <property type="match status" value="1"/>
</dbReference>
<evidence type="ECO:0000256" key="4">
    <source>
        <dbReference type="ARBA" id="ARBA00022729"/>
    </source>
</evidence>
<dbReference type="Pfam" id="PF01060">
    <property type="entry name" value="TTR-52"/>
    <property type="match status" value="1"/>
</dbReference>
<dbReference type="PANTHER" id="PTHR21700">
    <property type="entry name" value="TRANSTHYRETIN-LIKE FAMILY PROTEIN-RELATED"/>
    <property type="match status" value="1"/>
</dbReference>
<dbReference type="InterPro" id="IPR001534">
    <property type="entry name" value="Transthyretin-like"/>
</dbReference>
<sequence>MNLLFVISLFGCTLAMRDQSIAVTGKLMCGPKPANQVRVKLWEEDSGPDPDDLLDQGYTDTDGRFTLSGGTAELTPIDPVFKVYHDCDDGVMPGSRKVKFGLPKSYITEGKVPKKTFDIGVINLETVFKQEEREMIVSKRSLRVRARRGGVNEEMDVTAIEEAEKEAERKKKGEERQ</sequence>
<dbReference type="PANTHER" id="PTHR21700:SF118">
    <property type="entry name" value="TRANSTHYRETIN-LIKE FAMILY PROTEIN"/>
    <property type="match status" value="1"/>
</dbReference>
<comment type="similarity">
    <text evidence="2">Belongs to the nematode transthyretin-like family.</text>
</comment>
<dbReference type="EMBL" id="BTRK01000006">
    <property type="protein sequence ID" value="GMR58528.1"/>
    <property type="molecule type" value="Genomic_DNA"/>
</dbReference>
<evidence type="ECO:0000256" key="2">
    <source>
        <dbReference type="ARBA" id="ARBA00010112"/>
    </source>
</evidence>
<dbReference type="GO" id="GO:0009986">
    <property type="term" value="C:cell surface"/>
    <property type="evidence" value="ECO:0007669"/>
    <property type="project" value="InterPro"/>
</dbReference>
<protein>
    <submittedName>
        <fullName evidence="6">Uncharacterized protein</fullName>
    </submittedName>
</protein>
<keyword evidence="7" id="KW-1185">Reference proteome</keyword>
<feature type="non-terminal residue" evidence="6">
    <location>
        <position position="177"/>
    </location>
</feature>
<comment type="subcellular location">
    <subcellularLocation>
        <location evidence="1">Secreted</location>
    </subcellularLocation>
</comment>
<evidence type="ECO:0000256" key="1">
    <source>
        <dbReference type="ARBA" id="ARBA00004613"/>
    </source>
</evidence>
<dbReference type="InterPro" id="IPR038479">
    <property type="entry name" value="Transthyretin-like_sf"/>
</dbReference>
<dbReference type="GO" id="GO:0005576">
    <property type="term" value="C:extracellular region"/>
    <property type="evidence" value="ECO:0007669"/>
    <property type="project" value="UniProtKB-SubCell"/>
</dbReference>
<organism evidence="6 7">
    <name type="scientific">Pristionchus mayeri</name>
    <dbReference type="NCBI Taxonomy" id="1317129"/>
    <lineage>
        <taxon>Eukaryota</taxon>
        <taxon>Metazoa</taxon>
        <taxon>Ecdysozoa</taxon>
        <taxon>Nematoda</taxon>
        <taxon>Chromadorea</taxon>
        <taxon>Rhabditida</taxon>
        <taxon>Rhabditina</taxon>
        <taxon>Diplogasteromorpha</taxon>
        <taxon>Diplogasteroidea</taxon>
        <taxon>Neodiplogasteridae</taxon>
        <taxon>Pristionchus</taxon>
    </lineage>
</organism>
<gene>
    <name evidence="6" type="ORF">PMAYCL1PPCAC_28723</name>
</gene>
<evidence type="ECO:0000313" key="7">
    <source>
        <dbReference type="Proteomes" id="UP001328107"/>
    </source>
</evidence>
<dbReference type="AlphaFoldDB" id="A0AAN5IA98"/>
<reference evidence="7" key="1">
    <citation type="submission" date="2022-10" db="EMBL/GenBank/DDBJ databases">
        <title>Genome assembly of Pristionchus species.</title>
        <authorList>
            <person name="Yoshida K."/>
            <person name="Sommer R.J."/>
        </authorList>
    </citation>
    <scope>NUCLEOTIDE SEQUENCE [LARGE SCALE GENOMIC DNA]</scope>
    <source>
        <strain evidence="7">RS5460</strain>
    </source>
</reference>
<keyword evidence="3" id="KW-0964">Secreted</keyword>